<proteinExistence type="predicted"/>
<organism evidence="2 3">
    <name type="scientific">Adineta ricciae</name>
    <name type="common">Rotifer</name>
    <dbReference type="NCBI Taxonomy" id="249248"/>
    <lineage>
        <taxon>Eukaryota</taxon>
        <taxon>Metazoa</taxon>
        <taxon>Spiralia</taxon>
        <taxon>Gnathifera</taxon>
        <taxon>Rotifera</taxon>
        <taxon>Eurotatoria</taxon>
        <taxon>Bdelloidea</taxon>
        <taxon>Adinetida</taxon>
        <taxon>Adinetidae</taxon>
        <taxon>Adineta</taxon>
    </lineage>
</organism>
<accession>A0A814WBE4</accession>
<name>A0A814WBE4_ADIRI</name>
<evidence type="ECO:0000313" key="3">
    <source>
        <dbReference type="Proteomes" id="UP000663852"/>
    </source>
</evidence>
<protein>
    <submittedName>
        <fullName evidence="2">Uncharacterized protein</fullName>
    </submittedName>
</protein>
<dbReference type="AlphaFoldDB" id="A0A814WBE4"/>
<dbReference type="Proteomes" id="UP000663852">
    <property type="component" value="Unassembled WGS sequence"/>
</dbReference>
<reference evidence="2" key="1">
    <citation type="submission" date="2021-02" db="EMBL/GenBank/DDBJ databases">
        <authorList>
            <person name="Nowell W R."/>
        </authorList>
    </citation>
    <scope>NUCLEOTIDE SEQUENCE</scope>
</reference>
<comment type="caution">
    <text evidence="2">The sequence shown here is derived from an EMBL/GenBank/DDBJ whole genome shotgun (WGS) entry which is preliminary data.</text>
</comment>
<dbReference type="Pfam" id="PF15006">
    <property type="entry name" value="DUF4517"/>
    <property type="match status" value="1"/>
</dbReference>
<gene>
    <name evidence="2" type="ORF">EDS130_LOCUS25254</name>
</gene>
<feature type="region of interest" description="Disordered" evidence="1">
    <location>
        <begin position="1"/>
        <end position="36"/>
    </location>
</feature>
<dbReference type="InterPro" id="IPR026794">
    <property type="entry name" value="ADISSP"/>
</dbReference>
<evidence type="ECO:0000256" key="1">
    <source>
        <dbReference type="SAM" id="MobiDB-lite"/>
    </source>
</evidence>
<evidence type="ECO:0000313" key="2">
    <source>
        <dbReference type="EMBL" id="CAF1199050.1"/>
    </source>
</evidence>
<dbReference type="EMBL" id="CAJNOJ010000147">
    <property type="protein sequence ID" value="CAF1199050.1"/>
    <property type="molecule type" value="Genomic_DNA"/>
</dbReference>
<sequence length="208" mass="24186">MADKSATRSRRTGGVRFSNDTTDSSDDHEEHPSRNEFDWEENCANECSFDLYFGILKLSHIYSMAFHTTFRDNPVELESIVDHHDARGLQLTVNKYENSHSDRRISYEVELVINADTIPGPFHRTFLLREVSQKRSVKVNVKGKILRENQGTAILRHGRERVYFSKTICAGDGRFSHPAVHIPIRWLLLSFDFVIERSVYIDRKLQLF</sequence>